<evidence type="ECO:0000313" key="11">
    <source>
        <dbReference type="EMBL" id="PSS37168.1"/>
    </source>
</evidence>
<evidence type="ECO:0000256" key="6">
    <source>
        <dbReference type="ARBA" id="ARBA00022840"/>
    </source>
</evidence>
<sequence length="198" mass="21887">MRLKGTLLPFTVVRKYAAELIVAVEEIHRLNIMHRDLKLDNILIDDTGHLVLADFGVAKSFAERPLSRPWESHQSGASTKRQQAGGPREEGLNDTTVTSCGTPGFIAPEVHSKFYSYEADIWSIGVILHYLLLGRVSGAMLLHCCTKFQQITATVTVRHEPRDTVLQRTGSSNEHLGRGIRPRGKDRGTQSKVTSTGA</sequence>
<evidence type="ECO:0000313" key="12">
    <source>
        <dbReference type="Proteomes" id="UP000186601"/>
    </source>
</evidence>
<dbReference type="InterPro" id="IPR011009">
    <property type="entry name" value="Kinase-like_dom_sf"/>
</dbReference>
<proteinExistence type="predicted"/>
<dbReference type="PANTHER" id="PTHR24356">
    <property type="entry name" value="SERINE/THREONINE-PROTEIN KINASE"/>
    <property type="match status" value="1"/>
</dbReference>
<dbReference type="PANTHER" id="PTHR24356:SF1">
    <property type="entry name" value="SERINE_THREONINE-PROTEIN KINASE GREATWALL"/>
    <property type="match status" value="1"/>
</dbReference>
<evidence type="ECO:0000256" key="1">
    <source>
        <dbReference type="ARBA" id="ARBA00012513"/>
    </source>
</evidence>
<dbReference type="STRING" id="98765.A0A2R6S4F4"/>
<evidence type="ECO:0000256" key="4">
    <source>
        <dbReference type="ARBA" id="ARBA00022741"/>
    </source>
</evidence>
<feature type="compositionally biased region" description="Polar residues" evidence="9">
    <location>
        <begin position="72"/>
        <end position="82"/>
    </location>
</feature>
<dbReference type="PROSITE" id="PS00108">
    <property type="entry name" value="PROTEIN_KINASE_ST"/>
    <property type="match status" value="1"/>
</dbReference>
<keyword evidence="12" id="KW-1185">Reference proteome</keyword>
<dbReference type="GO" id="GO:0005524">
    <property type="term" value="F:ATP binding"/>
    <property type="evidence" value="ECO:0007669"/>
    <property type="project" value="UniProtKB-KW"/>
</dbReference>
<keyword evidence="2" id="KW-0723">Serine/threonine-protein kinase</keyword>
<accession>A0A2R6S4F4</accession>
<protein>
    <recommendedName>
        <fullName evidence="1">non-specific serine/threonine protein kinase</fullName>
        <ecNumber evidence="1">2.7.11.1</ecNumber>
    </recommendedName>
</protein>
<evidence type="ECO:0000259" key="10">
    <source>
        <dbReference type="PROSITE" id="PS50011"/>
    </source>
</evidence>
<dbReference type="Pfam" id="PF00069">
    <property type="entry name" value="Pkinase"/>
    <property type="match status" value="1"/>
</dbReference>
<feature type="region of interest" description="Disordered" evidence="9">
    <location>
        <begin position="66"/>
        <end position="95"/>
    </location>
</feature>
<keyword evidence="5" id="KW-0418">Kinase</keyword>
<name>A0A2R6S4F4_9APHY</name>
<dbReference type="EC" id="2.7.11.1" evidence="1"/>
<gene>
    <name evidence="11" type="ORF">PHLCEN_2v1041</name>
</gene>
<keyword evidence="4" id="KW-0547">Nucleotide-binding</keyword>
<evidence type="ECO:0000256" key="2">
    <source>
        <dbReference type="ARBA" id="ARBA00022527"/>
    </source>
</evidence>
<dbReference type="InterPro" id="IPR008271">
    <property type="entry name" value="Ser/Thr_kinase_AS"/>
</dbReference>
<dbReference type="AlphaFoldDB" id="A0A2R6S4F4"/>
<evidence type="ECO:0000256" key="8">
    <source>
        <dbReference type="ARBA" id="ARBA00048679"/>
    </source>
</evidence>
<keyword evidence="6" id="KW-0067">ATP-binding</keyword>
<evidence type="ECO:0000256" key="9">
    <source>
        <dbReference type="SAM" id="MobiDB-lite"/>
    </source>
</evidence>
<comment type="catalytic activity">
    <reaction evidence="7">
        <text>L-threonyl-[protein] + ATP = O-phospho-L-threonyl-[protein] + ADP + H(+)</text>
        <dbReference type="Rhea" id="RHEA:46608"/>
        <dbReference type="Rhea" id="RHEA-COMP:11060"/>
        <dbReference type="Rhea" id="RHEA-COMP:11605"/>
        <dbReference type="ChEBI" id="CHEBI:15378"/>
        <dbReference type="ChEBI" id="CHEBI:30013"/>
        <dbReference type="ChEBI" id="CHEBI:30616"/>
        <dbReference type="ChEBI" id="CHEBI:61977"/>
        <dbReference type="ChEBI" id="CHEBI:456216"/>
        <dbReference type="EC" id="2.7.11.1"/>
    </reaction>
</comment>
<dbReference type="OrthoDB" id="68483at2759"/>
<evidence type="ECO:0000256" key="3">
    <source>
        <dbReference type="ARBA" id="ARBA00022679"/>
    </source>
</evidence>
<feature type="domain" description="Protein kinase" evidence="10">
    <location>
        <begin position="1"/>
        <end position="198"/>
    </location>
</feature>
<dbReference type="EMBL" id="MLYV02000081">
    <property type="protein sequence ID" value="PSS37168.1"/>
    <property type="molecule type" value="Genomic_DNA"/>
</dbReference>
<comment type="caution">
    <text evidence="11">The sequence shown here is derived from an EMBL/GenBank/DDBJ whole genome shotgun (WGS) entry which is preliminary data.</text>
</comment>
<keyword evidence="3" id="KW-0808">Transferase</keyword>
<dbReference type="SMART" id="SM00220">
    <property type="entry name" value="S_TKc"/>
    <property type="match status" value="1"/>
</dbReference>
<dbReference type="Proteomes" id="UP000186601">
    <property type="component" value="Unassembled WGS sequence"/>
</dbReference>
<evidence type="ECO:0000256" key="7">
    <source>
        <dbReference type="ARBA" id="ARBA00047899"/>
    </source>
</evidence>
<organism evidence="11 12">
    <name type="scientific">Hermanssonia centrifuga</name>
    <dbReference type="NCBI Taxonomy" id="98765"/>
    <lineage>
        <taxon>Eukaryota</taxon>
        <taxon>Fungi</taxon>
        <taxon>Dikarya</taxon>
        <taxon>Basidiomycota</taxon>
        <taxon>Agaricomycotina</taxon>
        <taxon>Agaricomycetes</taxon>
        <taxon>Polyporales</taxon>
        <taxon>Meruliaceae</taxon>
        <taxon>Hermanssonia</taxon>
    </lineage>
</organism>
<dbReference type="Gene3D" id="1.10.510.10">
    <property type="entry name" value="Transferase(Phosphotransferase) domain 1"/>
    <property type="match status" value="1"/>
</dbReference>
<dbReference type="InterPro" id="IPR050236">
    <property type="entry name" value="Ser_Thr_kinase_AGC"/>
</dbReference>
<dbReference type="GO" id="GO:0004674">
    <property type="term" value="F:protein serine/threonine kinase activity"/>
    <property type="evidence" value="ECO:0007669"/>
    <property type="project" value="UniProtKB-KW"/>
</dbReference>
<dbReference type="InterPro" id="IPR000719">
    <property type="entry name" value="Prot_kinase_dom"/>
</dbReference>
<comment type="catalytic activity">
    <reaction evidence="8">
        <text>L-seryl-[protein] + ATP = O-phospho-L-seryl-[protein] + ADP + H(+)</text>
        <dbReference type="Rhea" id="RHEA:17989"/>
        <dbReference type="Rhea" id="RHEA-COMP:9863"/>
        <dbReference type="Rhea" id="RHEA-COMP:11604"/>
        <dbReference type="ChEBI" id="CHEBI:15378"/>
        <dbReference type="ChEBI" id="CHEBI:29999"/>
        <dbReference type="ChEBI" id="CHEBI:30616"/>
        <dbReference type="ChEBI" id="CHEBI:83421"/>
        <dbReference type="ChEBI" id="CHEBI:456216"/>
        <dbReference type="EC" id="2.7.11.1"/>
    </reaction>
</comment>
<feature type="region of interest" description="Disordered" evidence="9">
    <location>
        <begin position="162"/>
        <end position="198"/>
    </location>
</feature>
<reference evidence="11 12" key="1">
    <citation type="submission" date="2018-02" db="EMBL/GenBank/DDBJ databases">
        <title>Genome sequence of the basidiomycete white-rot fungus Phlebia centrifuga.</title>
        <authorList>
            <person name="Granchi Z."/>
            <person name="Peng M."/>
            <person name="de Vries R.P."/>
            <person name="Hilden K."/>
            <person name="Makela M.R."/>
            <person name="Grigoriev I."/>
            <person name="Riley R."/>
        </authorList>
    </citation>
    <scope>NUCLEOTIDE SEQUENCE [LARGE SCALE GENOMIC DNA]</scope>
    <source>
        <strain evidence="11 12">FBCC195</strain>
    </source>
</reference>
<evidence type="ECO:0000256" key="5">
    <source>
        <dbReference type="ARBA" id="ARBA00022777"/>
    </source>
</evidence>
<dbReference type="SUPFAM" id="SSF56112">
    <property type="entry name" value="Protein kinase-like (PK-like)"/>
    <property type="match status" value="1"/>
</dbReference>
<dbReference type="GO" id="GO:0035556">
    <property type="term" value="P:intracellular signal transduction"/>
    <property type="evidence" value="ECO:0007669"/>
    <property type="project" value="TreeGrafter"/>
</dbReference>
<dbReference type="PROSITE" id="PS50011">
    <property type="entry name" value="PROTEIN_KINASE_DOM"/>
    <property type="match status" value="1"/>
</dbReference>